<name>A0ABD3WBB4_SINWO</name>
<dbReference type="InterPro" id="IPR008197">
    <property type="entry name" value="WAP_dom"/>
</dbReference>
<dbReference type="SUPFAM" id="SSF57256">
    <property type="entry name" value="Elafin-like"/>
    <property type="match status" value="2"/>
</dbReference>
<keyword evidence="4" id="KW-1185">Reference proteome</keyword>
<dbReference type="PANTHER" id="PTHR19441">
    <property type="entry name" value="WHEY ACDIC PROTEIN WAP"/>
    <property type="match status" value="1"/>
</dbReference>
<dbReference type="EMBL" id="JBJQND010000008">
    <property type="protein sequence ID" value="KAL3869860.1"/>
    <property type="molecule type" value="Genomic_DNA"/>
</dbReference>
<evidence type="ECO:0000259" key="2">
    <source>
        <dbReference type="PROSITE" id="PS51390"/>
    </source>
</evidence>
<evidence type="ECO:0000313" key="4">
    <source>
        <dbReference type="Proteomes" id="UP001634394"/>
    </source>
</evidence>
<feature type="domain" description="WAP" evidence="2">
    <location>
        <begin position="63"/>
        <end position="108"/>
    </location>
</feature>
<comment type="caution">
    <text evidence="3">The sequence shown here is derived from an EMBL/GenBank/DDBJ whole genome shotgun (WGS) entry which is preliminary data.</text>
</comment>
<dbReference type="PRINTS" id="PR00003">
    <property type="entry name" value="4DISULPHCORE"/>
</dbReference>
<feature type="chain" id="PRO_5044757373" description="WAP domain-containing protein" evidence="1">
    <location>
        <begin position="17"/>
        <end position="150"/>
    </location>
</feature>
<dbReference type="Gene3D" id="4.10.75.10">
    <property type="entry name" value="Elafin-like"/>
    <property type="match status" value="2"/>
</dbReference>
<evidence type="ECO:0000256" key="1">
    <source>
        <dbReference type="SAM" id="SignalP"/>
    </source>
</evidence>
<dbReference type="CDD" id="cd00199">
    <property type="entry name" value="WAP"/>
    <property type="match status" value="1"/>
</dbReference>
<dbReference type="Proteomes" id="UP001634394">
    <property type="component" value="Unassembled WGS sequence"/>
</dbReference>
<organism evidence="3 4">
    <name type="scientific">Sinanodonta woodiana</name>
    <name type="common">Chinese pond mussel</name>
    <name type="synonym">Anodonta woodiana</name>
    <dbReference type="NCBI Taxonomy" id="1069815"/>
    <lineage>
        <taxon>Eukaryota</taxon>
        <taxon>Metazoa</taxon>
        <taxon>Spiralia</taxon>
        <taxon>Lophotrochozoa</taxon>
        <taxon>Mollusca</taxon>
        <taxon>Bivalvia</taxon>
        <taxon>Autobranchia</taxon>
        <taxon>Heteroconchia</taxon>
        <taxon>Palaeoheterodonta</taxon>
        <taxon>Unionida</taxon>
        <taxon>Unionoidea</taxon>
        <taxon>Unionidae</taxon>
        <taxon>Unioninae</taxon>
        <taxon>Sinanodonta</taxon>
    </lineage>
</organism>
<accession>A0ABD3WBB4</accession>
<dbReference type="Pfam" id="PF00095">
    <property type="entry name" value="WAP"/>
    <property type="match status" value="2"/>
</dbReference>
<sequence length="150" mass="15587">MTQSVTILLLVVCSYANDTQKMCKSGSPLPSIFCGRGPNHQDCPSGYYCNTDPLDRFAVCCAQVKKPGTCPKPTSIGPCVELCSSDVGCPGSQKCCSNGCGHTCQTPKVTSPRICPRPSGVGICVEECSSDANCSAGQMCCSNGCGHTCQ</sequence>
<protein>
    <recommendedName>
        <fullName evidence="2">WAP domain-containing protein</fullName>
    </recommendedName>
</protein>
<dbReference type="PROSITE" id="PS51390">
    <property type="entry name" value="WAP"/>
    <property type="match status" value="2"/>
</dbReference>
<dbReference type="SMART" id="SM00217">
    <property type="entry name" value="WAP"/>
    <property type="match status" value="2"/>
</dbReference>
<dbReference type="AlphaFoldDB" id="A0ABD3WBB4"/>
<feature type="domain" description="WAP" evidence="2">
    <location>
        <begin position="109"/>
        <end position="150"/>
    </location>
</feature>
<feature type="signal peptide" evidence="1">
    <location>
        <begin position="1"/>
        <end position="16"/>
    </location>
</feature>
<dbReference type="InterPro" id="IPR050514">
    <property type="entry name" value="WAP_four-disulfide_core"/>
</dbReference>
<gene>
    <name evidence="3" type="ORF">ACJMK2_042488</name>
</gene>
<evidence type="ECO:0000313" key="3">
    <source>
        <dbReference type="EMBL" id="KAL3869860.1"/>
    </source>
</evidence>
<dbReference type="PANTHER" id="PTHR19441:SF87">
    <property type="entry name" value="ACTIVATED MACROPHAGE_MICROGLIA WAP DOMAIN PROTEIN"/>
    <property type="match status" value="1"/>
</dbReference>
<reference evidence="3 4" key="1">
    <citation type="submission" date="2024-11" db="EMBL/GenBank/DDBJ databases">
        <title>Chromosome-level genome assembly of the freshwater bivalve Anodonta woodiana.</title>
        <authorList>
            <person name="Chen X."/>
        </authorList>
    </citation>
    <scope>NUCLEOTIDE SEQUENCE [LARGE SCALE GENOMIC DNA]</scope>
    <source>
        <strain evidence="3">MN2024</strain>
        <tissue evidence="3">Gills</tissue>
    </source>
</reference>
<proteinExistence type="predicted"/>
<keyword evidence="1" id="KW-0732">Signal</keyword>
<dbReference type="InterPro" id="IPR036645">
    <property type="entry name" value="Elafin-like_sf"/>
</dbReference>